<proteinExistence type="predicted"/>
<dbReference type="EMBL" id="BQNB010012588">
    <property type="protein sequence ID" value="GJT05460.1"/>
    <property type="molecule type" value="Genomic_DNA"/>
</dbReference>
<comment type="caution">
    <text evidence="1">The sequence shown here is derived from an EMBL/GenBank/DDBJ whole genome shotgun (WGS) entry which is preliminary data.</text>
</comment>
<reference evidence="1" key="1">
    <citation type="journal article" date="2022" name="Int. J. Mol. Sci.">
        <title>Draft Genome of Tanacetum Coccineum: Genomic Comparison of Closely Related Tanacetum-Family Plants.</title>
        <authorList>
            <person name="Yamashiro T."/>
            <person name="Shiraishi A."/>
            <person name="Nakayama K."/>
            <person name="Satake H."/>
        </authorList>
    </citation>
    <scope>NUCLEOTIDE SEQUENCE</scope>
</reference>
<evidence type="ECO:0000313" key="2">
    <source>
        <dbReference type="Proteomes" id="UP001151760"/>
    </source>
</evidence>
<keyword evidence="2" id="KW-1185">Reference proteome</keyword>
<name>A0ABQ5ASP4_9ASTR</name>
<sequence length="91" mass="10445">MPICEGSCRLTFLERQEVWIDMRSCKVLGRPAPPRHLYANERLLVGGKQLRFRLSARNERWVVRMCMAGVEKNEIENSYLMSTNGGAKGMT</sequence>
<protein>
    <submittedName>
        <fullName evidence="1">Uncharacterized protein</fullName>
    </submittedName>
</protein>
<reference evidence="1" key="2">
    <citation type="submission" date="2022-01" db="EMBL/GenBank/DDBJ databases">
        <authorList>
            <person name="Yamashiro T."/>
            <person name="Shiraishi A."/>
            <person name="Satake H."/>
            <person name="Nakayama K."/>
        </authorList>
    </citation>
    <scope>NUCLEOTIDE SEQUENCE</scope>
</reference>
<gene>
    <name evidence="1" type="ORF">Tco_0839922</name>
</gene>
<accession>A0ABQ5ASP4</accession>
<evidence type="ECO:0000313" key="1">
    <source>
        <dbReference type="EMBL" id="GJT05460.1"/>
    </source>
</evidence>
<organism evidence="1 2">
    <name type="scientific">Tanacetum coccineum</name>
    <dbReference type="NCBI Taxonomy" id="301880"/>
    <lineage>
        <taxon>Eukaryota</taxon>
        <taxon>Viridiplantae</taxon>
        <taxon>Streptophyta</taxon>
        <taxon>Embryophyta</taxon>
        <taxon>Tracheophyta</taxon>
        <taxon>Spermatophyta</taxon>
        <taxon>Magnoliopsida</taxon>
        <taxon>eudicotyledons</taxon>
        <taxon>Gunneridae</taxon>
        <taxon>Pentapetalae</taxon>
        <taxon>asterids</taxon>
        <taxon>campanulids</taxon>
        <taxon>Asterales</taxon>
        <taxon>Asteraceae</taxon>
        <taxon>Asteroideae</taxon>
        <taxon>Anthemideae</taxon>
        <taxon>Anthemidinae</taxon>
        <taxon>Tanacetum</taxon>
    </lineage>
</organism>
<dbReference type="Proteomes" id="UP001151760">
    <property type="component" value="Unassembled WGS sequence"/>
</dbReference>